<comment type="catalytic activity">
    <reaction evidence="6">
        <text>ATP + H2O = ADP + phosphate + H(+)</text>
        <dbReference type="Rhea" id="RHEA:13065"/>
        <dbReference type="ChEBI" id="CHEBI:15377"/>
        <dbReference type="ChEBI" id="CHEBI:15378"/>
        <dbReference type="ChEBI" id="CHEBI:30616"/>
        <dbReference type="ChEBI" id="CHEBI:43474"/>
        <dbReference type="ChEBI" id="CHEBI:456216"/>
    </reaction>
</comment>
<sequence length="479" mass="54868">MVEKWAWLGSGVASCMLLWEMLKMYFPHQLGFYVARCSRRLLSFFDPYLYFTIPEFAGERMKRSEAYGAVKAYLSASCSQRARSFRVEIGEDSDRPLLSMGGHEELTDDFQGARVWWSSRSHPVERSPSSWYQTPQVKRRYYHLSFHKRHRELVINSYLSHVLREGRAVTVTNRQRKLFTNIKSSHWNHVPFEHPSTFDTLAMPLAKKREIIGDLIAFRNGKDYYAKIGKAWKRGYLLYGPPGTGKSTMIAAMANFLDYDIYDLELTAVKSNTELRKLFIETTGKSIIVIEDIDCSLDLTSDRKAKKKKSADDKETEDKKNAPPPLPPGMEDREKSKVTLSGLLNFIDGLWSACGGERILVFTTNHVEKLDPALIRRGRMDKHIEMPYCCFEAFKVLAKNYTDVEEHEIFGQIKELLEEVKITPADVAESLMQKSEDKGVVERLENLVRVLKSAKEETEKGVANGSGSGEEEEEIVEDN</sequence>
<dbReference type="InterPro" id="IPR027417">
    <property type="entry name" value="P-loop_NTPase"/>
</dbReference>
<evidence type="ECO:0000256" key="3">
    <source>
        <dbReference type="ARBA" id="ARBA00022741"/>
    </source>
</evidence>
<evidence type="ECO:0000256" key="4">
    <source>
        <dbReference type="ARBA" id="ARBA00022840"/>
    </source>
</evidence>
<dbReference type="InterPro" id="IPR058017">
    <property type="entry name" value="At3g28540-like_C"/>
</dbReference>
<dbReference type="SMART" id="SM00382">
    <property type="entry name" value="AAA"/>
    <property type="match status" value="1"/>
</dbReference>
<dbReference type="InterPro" id="IPR050747">
    <property type="entry name" value="Mitochondrial_chaperone_BCS1"/>
</dbReference>
<comment type="similarity">
    <text evidence="2">Belongs to the AAA ATPase family. BCS1 subfamily.</text>
</comment>
<dbReference type="PROSITE" id="PS51257">
    <property type="entry name" value="PROKAR_LIPOPROTEIN"/>
    <property type="match status" value="1"/>
</dbReference>
<dbReference type="RefSeq" id="XP_020080077.1">
    <property type="nucleotide sequence ID" value="XM_020224488.1"/>
</dbReference>
<keyword evidence="4 7" id="KW-0067">ATP-binding</keyword>
<comment type="cofactor">
    <cofactor evidence="1">
        <name>Mg(2+)</name>
        <dbReference type="ChEBI" id="CHEBI:18420"/>
    </cofactor>
</comment>
<dbReference type="GO" id="GO:0005524">
    <property type="term" value="F:ATP binding"/>
    <property type="evidence" value="ECO:0007669"/>
    <property type="project" value="UniProtKB-KW"/>
</dbReference>
<dbReference type="AlphaFoldDB" id="A0A6P5EAJ2"/>
<dbReference type="Pfam" id="PF14363">
    <property type="entry name" value="AAA_assoc"/>
    <property type="match status" value="1"/>
</dbReference>
<dbReference type="Gene3D" id="6.10.280.40">
    <property type="match status" value="1"/>
</dbReference>
<feature type="domain" description="AAA+ ATPase" evidence="9">
    <location>
        <begin position="232"/>
        <end position="390"/>
    </location>
</feature>
<dbReference type="SUPFAM" id="SSF52540">
    <property type="entry name" value="P-loop containing nucleoside triphosphate hydrolases"/>
    <property type="match status" value="1"/>
</dbReference>
<evidence type="ECO:0000313" key="11">
    <source>
        <dbReference type="RefSeq" id="XP_020080077.1"/>
    </source>
</evidence>
<dbReference type="FunFam" id="3.40.50.300:FF:001122">
    <property type="entry name" value="AAA-ATPase ASD, mitochondrial"/>
    <property type="match status" value="1"/>
</dbReference>
<reference evidence="11" key="2">
    <citation type="submission" date="2025-08" db="UniProtKB">
        <authorList>
            <consortium name="RefSeq"/>
        </authorList>
    </citation>
    <scope>IDENTIFICATION</scope>
    <source>
        <tissue evidence="11">Leaf</tissue>
    </source>
</reference>
<evidence type="ECO:0000256" key="8">
    <source>
        <dbReference type="SAM" id="MobiDB-lite"/>
    </source>
</evidence>
<name>A0A6P5EAJ2_ANACO</name>
<gene>
    <name evidence="11" type="primary">LOC109703773</name>
</gene>
<dbReference type="Pfam" id="PF25568">
    <property type="entry name" value="AAA_lid_At3g28540"/>
    <property type="match status" value="1"/>
</dbReference>
<dbReference type="Pfam" id="PF00004">
    <property type="entry name" value="AAA"/>
    <property type="match status" value="2"/>
</dbReference>
<dbReference type="GeneID" id="109703773"/>
<dbReference type="Proteomes" id="UP000515123">
    <property type="component" value="Unplaced"/>
</dbReference>
<dbReference type="GO" id="GO:0016887">
    <property type="term" value="F:ATP hydrolysis activity"/>
    <property type="evidence" value="ECO:0007669"/>
    <property type="project" value="InterPro"/>
</dbReference>
<dbReference type="PANTHER" id="PTHR23070">
    <property type="entry name" value="BCS1 AAA-TYPE ATPASE"/>
    <property type="match status" value="1"/>
</dbReference>
<evidence type="ECO:0000256" key="7">
    <source>
        <dbReference type="RuleBase" id="RU003651"/>
    </source>
</evidence>
<evidence type="ECO:0000256" key="2">
    <source>
        <dbReference type="ARBA" id="ARBA00007448"/>
    </source>
</evidence>
<dbReference type="CDD" id="cd19510">
    <property type="entry name" value="RecA-like_BCS1"/>
    <property type="match status" value="1"/>
</dbReference>
<dbReference type="InterPro" id="IPR003593">
    <property type="entry name" value="AAA+_ATPase"/>
</dbReference>
<evidence type="ECO:0000256" key="5">
    <source>
        <dbReference type="ARBA" id="ARBA00022842"/>
    </source>
</evidence>
<keyword evidence="5" id="KW-0460">Magnesium</keyword>
<dbReference type="Gene3D" id="3.40.50.300">
    <property type="entry name" value="P-loop containing nucleotide triphosphate hydrolases"/>
    <property type="match status" value="1"/>
</dbReference>
<protein>
    <submittedName>
        <fullName evidence="11">AAA-ATPase At3g28580-like</fullName>
    </submittedName>
</protein>
<feature type="compositionally biased region" description="Acidic residues" evidence="8">
    <location>
        <begin position="469"/>
        <end position="479"/>
    </location>
</feature>
<reference evidence="10" key="1">
    <citation type="journal article" date="2015" name="Nat. Genet.">
        <title>The pineapple genome and the evolution of CAM photosynthesis.</title>
        <authorList>
            <person name="Ming R."/>
            <person name="VanBuren R."/>
            <person name="Wai C.M."/>
            <person name="Tang H."/>
            <person name="Schatz M.C."/>
            <person name="Bowers J.E."/>
            <person name="Lyons E."/>
            <person name="Wang M.L."/>
            <person name="Chen J."/>
            <person name="Biggers E."/>
            <person name="Zhang J."/>
            <person name="Huang L."/>
            <person name="Zhang L."/>
            <person name="Miao W."/>
            <person name="Zhang J."/>
            <person name="Ye Z."/>
            <person name="Miao C."/>
            <person name="Lin Z."/>
            <person name="Wang H."/>
            <person name="Zhou H."/>
            <person name="Yim W.C."/>
            <person name="Priest H.D."/>
            <person name="Zheng C."/>
            <person name="Woodhouse M."/>
            <person name="Edger P.P."/>
            <person name="Guyot R."/>
            <person name="Guo H.B."/>
            <person name="Guo H."/>
            <person name="Zheng G."/>
            <person name="Singh R."/>
            <person name="Sharma A."/>
            <person name="Min X."/>
            <person name="Zheng Y."/>
            <person name="Lee H."/>
            <person name="Gurtowski J."/>
            <person name="Sedlazeck F.J."/>
            <person name="Harkess A."/>
            <person name="McKain M.R."/>
            <person name="Liao Z."/>
            <person name="Fang J."/>
            <person name="Liu J."/>
            <person name="Zhang X."/>
            <person name="Zhang Q."/>
            <person name="Hu W."/>
            <person name="Qin Y."/>
            <person name="Wang K."/>
            <person name="Chen L.Y."/>
            <person name="Shirley N."/>
            <person name="Lin Y.R."/>
            <person name="Liu L.Y."/>
            <person name="Hernandez A.G."/>
            <person name="Wright C.L."/>
            <person name="Bulone V."/>
            <person name="Tuskan G.A."/>
            <person name="Heath K."/>
            <person name="Zee F."/>
            <person name="Moore P.H."/>
            <person name="Sunkar R."/>
            <person name="Leebens-Mack J.H."/>
            <person name="Mockler T."/>
            <person name="Bennetzen J.L."/>
            <person name="Freeling M."/>
            <person name="Sankoff D."/>
            <person name="Paterson A.H."/>
            <person name="Zhu X."/>
            <person name="Yang X."/>
            <person name="Smith J.A."/>
            <person name="Cushman J.C."/>
            <person name="Paull R.E."/>
            <person name="Yu Q."/>
        </authorList>
    </citation>
    <scope>NUCLEOTIDE SEQUENCE [LARGE SCALE GENOMIC DNA]</scope>
    <source>
        <strain evidence="10">cv. F153</strain>
    </source>
</reference>
<evidence type="ECO:0000256" key="1">
    <source>
        <dbReference type="ARBA" id="ARBA00001946"/>
    </source>
</evidence>
<proteinExistence type="inferred from homology"/>
<organism evidence="10 11">
    <name type="scientific">Ananas comosus</name>
    <name type="common">Pineapple</name>
    <name type="synonym">Ananas ananas</name>
    <dbReference type="NCBI Taxonomy" id="4615"/>
    <lineage>
        <taxon>Eukaryota</taxon>
        <taxon>Viridiplantae</taxon>
        <taxon>Streptophyta</taxon>
        <taxon>Embryophyta</taxon>
        <taxon>Tracheophyta</taxon>
        <taxon>Spermatophyta</taxon>
        <taxon>Magnoliopsida</taxon>
        <taxon>Liliopsida</taxon>
        <taxon>Poales</taxon>
        <taxon>Bromeliaceae</taxon>
        <taxon>Bromelioideae</taxon>
        <taxon>Ananas</taxon>
    </lineage>
</organism>
<keyword evidence="3 7" id="KW-0547">Nucleotide-binding</keyword>
<feature type="compositionally biased region" description="Basic and acidic residues" evidence="8">
    <location>
        <begin position="310"/>
        <end position="321"/>
    </location>
</feature>
<evidence type="ECO:0000313" key="10">
    <source>
        <dbReference type="Proteomes" id="UP000515123"/>
    </source>
</evidence>
<dbReference type="GO" id="GO:0006950">
    <property type="term" value="P:response to stress"/>
    <property type="evidence" value="ECO:0007669"/>
    <property type="project" value="UniProtKB-ARBA"/>
</dbReference>
<dbReference type="InterPro" id="IPR003960">
    <property type="entry name" value="ATPase_AAA_CS"/>
</dbReference>
<evidence type="ECO:0000259" key="9">
    <source>
        <dbReference type="SMART" id="SM00382"/>
    </source>
</evidence>
<dbReference type="OrthoDB" id="10251412at2759"/>
<evidence type="ECO:0000256" key="6">
    <source>
        <dbReference type="ARBA" id="ARBA00049360"/>
    </source>
</evidence>
<accession>A0A6P5EAJ2</accession>
<feature type="region of interest" description="Disordered" evidence="8">
    <location>
        <begin position="457"/>
        <end position="479"/>
    </location>
</feature>
<feature type="region of interest" description="Disordered" evidence="8">
    <location>
        <begin position="306"/>
        <end position="334"/>
    </location>
</feature>
<keyword evidence="10" id="KW-1185">Reference proteome</keyword>
<dbReference type="InterPro" id="IPR025753">
    <property type="entry name" value="AAA_N_dom"/>
</dbReference>
<dbReference type="PROSITE" id="PS00674">
    <property type="entry name" value="AAA"/>
    <property type="match status" value="1"/>
</dbReference>
<dbReference type="InterPro" id="IPR003959">
    <property type="entry name" value="ATPase_AAA_core"/>
</dbReference>